<evidence type="ECO:0000313" key="2">
    <source>
        <dbReference type="EMBL" id="MCO1335692.1"/>
    </source>
</evidence>
<dbReference type="RefSeq" id="WP_252470659.1">
    <property type="nucleotide sequence ID" value="NZ_JALBWM010000075.1"/>
</dbReference>
<accession>A0A9X2ENV4</accession>
<dbReference type="Proteomes" id="UP001139028">
    <property type="component" value="Unassembled WGS sequence"/>
</dbReference>
<evidence type="ECO:0000313" key="3">
    <source>
        <dbReference type="Proteomes" id="UP001139028"/>
    </source>
</evidence>
<keyword evidence="3" id="KW-1185">Reference proteome</keyword>
<comment type="caution">
    <text evidence="2">The sequence shown here is derived from an EMBL/GenBank/DDBJ whole genome shotgun (WGS) entry which is preliminary data.</text>
</comment>
<feature type="chain" id="PRO_5040725011" description="Spore coat protein U (SCPU) domain-containing protein" evidence="1">
    <location>
        <begin position="29"/>
        <end position="179"/>
    </location>
</feature>
<gene>
    <name evidence="2" type="ORF">MO867_15250</name>
</gene>
<dbReference type="AlphaFoldDB" id="A0A9X2ENV4"/>
<name>A0A9X2ENV4_9GAMM</name>
<protein>
    <recommendedName>
        <fullName evidence="4">Spore coat protein U (SCPU) domain-containing protein</fullName>
    </recommendedName>
</protein>
<evidence type="ECO:0008006" key="4">
    <source>
        <dbReference type="Google" id="ProtNLM"/>
    </source>
</evidence>
<keyword evidence="1" id="KW-0732">Signal</keyword>
<proteinExistence type="predicted"/>
<dbReference type="EMBL" id="JALBWM010000075">
    <property type="protein sequence ID" value="MCO1335692.1"/>
    <property type="molecule type" value="Genomic_DNA"/>
</dbReference>
<sequence length="179" mass="18834">MKNKSFNSILLRGTIACLTFVVSPIIFAVTDATSADISLQFTEVIDVANVGNVQIQDPGTGTNATAIEDFCVAGTGFSTFEISFESDDGNNDTVFELTDGTNNVDYAVGFDNSTGGAFTNVTEGTPIIGQTLNDIAADCTSVADNARFQITILNADWENATILSGSNYTDVLTITVTSL</sequence>
<evidence type="ECO:0000256" key="1">
    <source>
        <dbReference type="SAM" id="SignalP"/>
    </source>
</evidence>
<reference evidence="2" key="1">
    <citation type="journal article" date="2022" name="Arch. Microbiol.">
        <title>Microbulbifer okhotskensis sp. nov., isolated from a deep bottom sediment of the Okhotsk Sea.</title>
        <authorList>
            <person name="Romanenko L."/>
            <person name="Kurilenko V."/>
            <person name="Otstavnykh N."/>
            <person name="Velansky P."/>
            <person name="Isaeva M."/>
            <person name="Mikhailov V."/>
        </authorList>
    </citation>
    <scope>NUCLEOTIDE SEQUENCE</scope>
    <source>
        <strain evidence="2">OS29</strain>
    </source>
</reference>
<organism evidence="2 3">
    <name type="scientific">Microbulbifer okhotskensis</name>
    <dbReference type="NCBI Taxonomy" id="2926617"/>
    <lineage>
        <taxon>Bacteria</taxon>
        <taxon>Pseudomonadati</taxon>
        <taxon>Pseudomonadota</taxon>
        <taxon>Gammaproteobacteria</taxon>
        <taxon>Cellvibrionales</taxon>
        <taxon>Microbulbiferaceae</taxon>
        <taxon>Microbulbifer</taxon>
    </lineage>
</organism>
<feature type="signal peptide" evidence="1">
    <location>
        <begin position="1"/>
        <end position="28"/>
    </location>
</feature>